<sequence>MPQAIMLRDFGGPEVLRLESVEVPAPGPGELRIRQTAVGVNFHDCYVRSGLYRTLPLPGAPGIEAAGIVEAVGPDVTGFAPGDRIGYVTGAYGAYASHRVLPAAIALRLPDGMDDRLAASVLLKGLTAEMLLRQVHRVEAGQTILVHAAAGGVGRILCQWAAHLGATVIGTAGSAAKAEVARASGCAHVVLYREQDFVAEVKRITGGRGVDAAYDSVGRDTFDGSLECLAMRGHLVNFGQASGPVPPFQVQRLAAKSNSLTRPILFHYIAERAALERMAAALFAVLGSGAVRAEPGATLPLAEAPRAHHLLESRQAEAPLVLLPQE</sequence>
<dbReference type="InterPro" id="IPR011032">
    <property type="entry name" value="GroES-like_sf"/>
</dbReference>
<evidence type="ECO:0000313" key="5">
    <source>
        <dbReference type="Proteomes" id="UP000548582"/>
    </source>
</evidence>
<proteinExistence type="predicted"/>
<dbReference type="Gene3D" id="3.90.180.10">
    <property type="entry name" value="Medium-chain alcohol dehydrogenases, catalytic domain"/>
    <property type="match status" value="1"/>
</dbReference>
<dbReference type="RefSeq" id="WP_170056194.1">
    <property type="nucleotide sequence ID" value="NZ_JABBKX010000011.1"/>
</dbReference>
<dbReference type="FunFam" id="3.40.50.720:FF:000053">
    <property type="entry name" value="Quinone oxidoreductase 1"/>
    <property type="match status" value="1"/>
</dbReference>
<dbReference type="Gene3D" id="3.40.50.720">
    <property type="entry name" value="NAD(P)-binding Rossmann-like Domain"/>
    <property type="match status" value="1"/>
</dbReference>
<dbReference type="SUPFAM" id="SSF51735">
    <property type="entry name" value="NAD(P)-binding Rossmann-fold domains"/>
    <property type="match status" value="1"/>
</dbReference>
<name>A0A848EKS2_9PROT</name>
<gene>
    <name evidence="4" type="ORF">GWK16_22320</name>
</gene>
<dbReference type="InterPro" id="IPR047618">
    <property type="entry name" value="QOR-like"/>
</dbReference>
<protein>
    <submittedName>
        <fullName evidence="4">Quinone oxidoreductase</fullName>
    </submittedName>
</protein>
<evidence type="ECO:0000259" key="3">
    <source>
        <dbReference type="SMART" id="SM00829"/>
    </source>
</evidence>
<dbReference type="PANTHER" id="PTHR48106">
    <property type="entry name" value="QUINONE OXIDOREDUCTASE PIG3-RELATED"/>
    <property type="match status" value="1"/>
</dbReference>
<dbReference type="GO" id="GO:0003960">
    <property type="term" value="F:quinone reductase (NADPH) activity"/>
    <property type="evidence" value="ECO:0007669"/>
    <property type="project" value="InterPro"/>
</dbReference>
<comment type="caution">
    <text evidence="4">The sequence shown here is derived from an EMBL/GenBank/DDBJ whole genome shotgun (WGS) entry which is preliminary data.</text>
</comment>
<dbReference type="InterPro" id="IPR013154">
    <property type="entry name" value="ADH-like_N"/>
</dbReference>
<dbReference type="GO" id="GO:0070402">
    <property type="term" value="F:NADPH binding"/>
    <property type="evidence" value="ECO:0007669"/>
    <property type="project" value="TreeGrafter"/>
</dbReference>
<evidence type="ECO:0000256" key="1">
    <source>
        <dbReference type="ARBA" id="ARBA00022857"/>
    </source>
</evidence>
<dbReference type="SUPFAM" id="SSF50129">
    <property type="entry name" value="GroES-like"/>
    <property type="match status" value="1"/>
</dbReference>
<dbReference type="SMART" id="SM00829">
    <property type="entry name" value="PKS_ER"/>
    <property type="match status" value="1"/>
</dbReference>
<accession>A0A848EKS2</accession>
<dbReference type="GO" id="GO:0005829">
    <property type="term" value="C:cytosol"/>
    <property type="evidence" value="ECO:0007669"/>
    <property type="project" value="TreeGrafter"/>
</dbReference>
<dbReference type="PANTHER" id="PTHR48106:SF13">
    <property type="entry name" value="QUINONE OXIDOREDUCTASE-RELATED"/>
    <property type="match status" value="1"/>
</dbReference>
<dbReference type="AlphaFoldDB" id="A0A848EKS2"/>
<dbReference type="InterPro" id="IPR020843">
    <property type="entry name" value="ER"/>
</dbReference>
<dbReference type="Pfam" id="PF00107">
    <property type="entry name" value="ADH_zinc_N"/>
    <property type="match status" value="1"/>
</dbReference>
<keyword evidence="2" id="KW-0560">Oxidoreductase</keyword>
<keyword evidence="5" id="KW-1185">Reference proteome</keyword>
<evidence type="ECO:0000313" key="4">
    <source>
        <dbReference type="EMBL" id="NMJ44000.1"/>
    </source>
</evidence>
<evidence type="ECO:0000256" key="2">
    <source>
        <dbReference type="ARBA" id="ARBA00023002"/>
    </source>
</evidence>
<dbReference type="InterPro" id="IPR036291">
    <property type="entry name" value="NAD(P)-bd_dom_sf"/>
</dbReference>
<dbReference type="GO" id="GO:0035925">
    <property type="term" value="F:mRNA 3'-UTR AU-rich region binding"/>
    <property type="evidence" value="ECO:0007669"/>
    <property type="project" value="TreeGrafter"/>
</dbReference>
<dbReference type="CDD" id="cd05286">
    <property type="entry name" value="QOR2"/>
    <property type="match status" value="1"/>
</dbReference>
<reference evidence="4 5" key="1">
    <citation type="submission" date="2020-03" db="EMBL/GenBank/DDBJ databases">
        <authorList>
            <person name="Sun Q."/>
        </authorList>
    </citation>
    <scope>NUCLEOTIDE SEQUENCE [LARGE SCALE GENOMIC DNA]</scope>
    <source>
        <strain evidence="4 5">JC162</strain>
    </source>
</reference>
<organism evidence="4 5">
    <name type="scientific">Neoroseomonas marina</name>
    <dbReference type="NCBI Taxonomy" id="1232220"/>
    <lineage>
        <taxon>Bacteria</taxon>
        <taxon>Pseudomonadati</taxon>
        <taxon>Pseudomonadota</taxon>
        <taxon>Alphaproteobacteria</taxon>
        <taxon>Acetobacterales</taxon>
        <taxon>Acetobacteraceae</taxon>
        <taxon>Neoroseomonas</taxon>
    </lineage>
</organism>
<keyword evidence="1" id="KW-0521">NADP</keyword>
<dbReference type="Pfam" id="PF08240">
    <property type="entry name" value="ADH_N"/>
    <property type="match status" value="1"/>
</dbReference>
<dbReference type="InterPro" id="IPR013149">
    <property type="entry name" value="ADH-like_C"/>
</dbReference>
<dbReference type="EMBL" id="JABBKX010000011">
    <property type="protein sequence ID" value="NMJ44000.1"/>
    <property type="molecule type" value="Genomic_DNA"/>
</dbReference>
<feature type="domain" description="Enoyl reductase (ER)" evidence="3">
    <location>
        <begin position="11"/>
        <end position="322"/>
    </location>
</feature>
<dbReference type="Proteomes" id="UP000548582">
    <property type="component" value="Unassembled WGS sequence"/>
</dbReference>